<proteinExistence type="predicted"/>
<protein>
    <recommendedName>
        <fullName evidence="3">MADS-box domain-containing protein</fullName>
    </recommendedName>
</protein>
<evidence type="ECO:0008006" key="3">
    <source>
        <dbReference type="Google" id="ProtNLM"/>
    </source>
</evidence>
<dbReference type="PANTHER" id="PTHR35704">
    <property type="entry name" value="OS02G0254600 PROTEIN"/>
    <property type="match status" value="1"/>
</dbReference>
<dbReference type="PANTHER" id="PTHR35704:SF1">
    <property type="entry name" value="OS02G0254600 PROTEIN"/>
    <property type="match status" value="1"/>
</dbReference>
<accession>A0ABQ9MD31</accession>
<dbReference type="EMBL" id="JARPOI010000007">
    <property type="protein sequence ID" value="KAJ9176905.1"/>
    <property type="molecule type" value="Genomic_DNA"/>
</dbReference>
<name>A0ABQ9MD31_HEVBR</name>
<gene>
    <name evidence="1" type="ORF">P3X46_012169</name>
</gene>
<evidence type="ECO:0000313" key="2">
    <source>
        <dbReference type="Proteomes" id="UP001174677"/>
    </source>
</evidence>
<evidence type="ECO:0000313" key="1">
    <source>
        <dbReference type="EMBL" id="KAJ9176905.1"/>
    </source>
</evidence>
<reference evidence="1" key="1">
    <citation type="journal article" date="2023" name="Plant Biotechnol. J.">
        <title>Chromosome-level wild Hevea brasiliensis genome provides new tools for genomic-assisted breeding and valuable loci to elevate rubber yield.</title>
        <authorList>
            <person name="Cheng H."/>
            <person name="Song X."/>
            <person name="Hu Y."/>
            <person name="Wu T."/>
            <person name="Yang Q."/>
            <person name="An Z."/>
            <person name="Feng S."/>
            <person name="Deng Z."/>
            <person name="Wu W."/>
            <person name="Zeng X."/>
            <person name="Tu M."/>
            <person name="Wang X."/>
            <person name="Huang H."/>
        </authorList>
    </citation>
    <scope>NUCLEOTIDE SEQUENCE</scope>
    <source>
        <strain evidence="1">MT/VB/25A 57/8</strain>
    </source>
</reference>
<organism evidence="1 2">
    <name type="scientific">Hevea brasiliensis</name>
    <name type="common">Para rubber tree</name>
    <name type="synonym">Siphonia brasiliensis</name>
    <dbReference type="NCBI Taxonomy" id="3981"/>
    <lineage>
        <taxon>Eukaryota</taxon>
        <taxon>Viridiplantae</taxon>
        <taxon>Streptophyta</taxon>
        <taxon>Embryophyta</taxon>
        <taxon>Tracheophyta</taxon>
        <taxon>Spermatophyta</taxon>
        <taxon>Magnoliopsida</taxon>
        <taxon>eudicotyledons</taxon>
        <taxon>Gunneridae</taxon>
        <taxon>Pentapetalae</taxon>
        <taxon>rosids</taxon>
        <taxon>fabids</taxon>
        <taxon>Malpighiales</taxon>
        <taxon>Euphorbiaceae</taxon>
        <taxon>Crotonoideae</taxon>
        <taxon>Micrandreae</taxon>
        <taxon>Hevea</taxon>
    </lineage>
</organism>
<sequence>MGNCFTSNQVIVSRDEIKHHHEQQIEAGRSFPTQGRQVESSEKRKMVRFKLRDEDKKDNGGGCGGGGGMRIRVVVTKEELKQILSHKNKDFKFSSMEQLARVVRLREMRIHEAEGINGSWKPALESIPEDH</sequence>
<keyword evidence="2" id="KW-1185">Reference proteome</keyword>
<dbReference type="Proteomes" id="UP001174677">
    <property type="component" value="Chromosome 7"/>
</dbReference>
<comment type="caution">
    <text evidence="1">The sequence shown here is derived from an EMBL/GenBank/DDBJ whole genome shotgun (WGS) entry which is preliminary data.</text>
</comment>